<feature type="transmembrane region" description="Helical" evidence="1">
    <location>
        <begin position="32"/>
        <end position="52"/>
    </location>
</feature>
<keyword evidence="1" id="KW-0812">Transmembrane</keyword>
<dbReference type="Proteomes" id="UP000176952">
    <property type="component" value="Unassembled WGS sequence"/>
</dbReference>
<protein>
    <recommendedName>
        <fullName evidence="2">YdbS-like PH domain-containing protein</fullName>
    </recommendedName>
</protein>
<feature type="domain" description="YdbS-like PH" evidence="2">
    <location>
        <begin position="98"/>
        <end position="159"/>
    </location>
</feature>
<comment type="caution">
    <text evidence="3">The sequence shown here is derived from an EMBL/GenBank/DDBJ whole genome shotgun (WGS) entry which is preliminary data.</text>
</comment>
<evidence type="ECO:0000313" key="3">
    <source>
        <dbReference type="EMBL" id="OGY83773.1"/>
    </source>
</evidence>
<feature type="transmembrane region" description="Helical" evidence="1">
    <location>
        <begin position="58"/>
        <end position="75"/>
    </location>
</feature>
<dbReference type="PANTHER" id="PTHR37938">
    <property type="entry name" value="BLL0215 PROTEIN"/>
    <property type="match status" value="1"/>
</dbReference>
<evidence type="ECO:0000313" key="4">
    <source>
        <dbReference type="Proteomes" id="UP000176952"/>
    </source>
</evidence>
<accession>A0A1G2B3J3</accession>
<keyword evidence="1" id="KW-0472">Membrane</keyword>
<dbReference type="PANTHER" id="PTHR37938:SF1">
    <property type="entry name" value="BLL0215 PROTEIN"/>
    <property type="match status" value="1"/>
</dbReference>
<reference evidence="3 4" key="1">
    <citation type="journal article" date="2016" name="Nat. Commun.">
        <title>Thousands of microbial genomes shed light on interconnected biogeochemical processes in an aquifer system.</title>
        <authorList>
            <person name="Anantharaman K."/>
            <person name="Brown C.T."/>
            <person name="Hug L.A."/>
            <person name="Sharon I."/>
            <person name="Castelle C.J."/>
            <person name="Probst A.J."/>
            <person name="Thomas B.C."/>
            <person name="Singh A."/>
            <person name="Wilkins M.J."/>
            <person name="Karaoz U."/>
            <person name="Brodie E.L."/>
            <person name="Williams K.H."/>
            <person name="Hubbard S.S."/>
            <person name="Banfield J.F."/>
        </authorList>
    </citation>
    <scope>NUCLEOTIDE SEQUENCE [LARGE SCALE GENOMIC DNA]</scope>
</reference>
<evidence type="ECO:0000259" key="2">
    <source>
        <dbReference type="Pfam" id="PF03703"/>
    </source>
</evidence>
<name>A0A1G2B3J3_9BACT</name>
<sequence length="195" mass="22220">MFQNSAQKAFTKNLQDGERIVHVFRSHPMKHAVAGFIIALFVLVPLFFLVPLVALGDIGFFILLACFALAVFLALREIYIWRLHAFLLTNWRIVDHDQYGIFGRTVSECRFDKIQDVRYTKKGILSTFLGLGNVVIQTAGSDVSIELDLVQEPEHVQKLIAAAQETFARGDKVDDMRPADFLGYVRGMKMKEKKW</sequence>
<dbReference type="Pfam" id="PF03703">
    <property type="entry name" value="bPH_2"/>
    <property type="match status" value="1"/>
</dbReference>
<dbReference type="STRING" id="1798542.A3F54_05335"/>
<dbReference type="AlphaFoldDB" id="A0A1G2B3J3"/>
<keyword evidence="1" id="KW-1133">Transmembrane helix</keyword>
<dbReference type="EMBL" id="MHKD01000019">
    <property type="protein sequence ID" value="OGY83773.1"/>
    <property type="molecule type" value="Genomic_DNA"/>
</dbReference>
<evidence type="ECO:0000256" key="1">
    <source>
        <dbReference type="SAM" id="Phobius"/>
    </source>
</evidence>
<dbReference type="InterPro" id="IPR005182">
    <property type="entry name" value="YdbS-like_PH"/>
</dbReference>
<proteinExistence type="predicted"/>
<organism evidence="3 4">
    <name type="scientific">Candidatus Kerfeldbacteria bacterium RIFCSPHIGHO2_12_FULL_48_17</name>
    <dbReference type="NCBI Taxonomy" id="1798542"/>
    <lineage>
        <taxon>Bacteria</taxon>
        <taxon>Candidatus Kerfeldiibacteriota</taxon>
    </lineage>
</organism>
<gene>
    <name evidence="3" type="ORF">A3F54_05335</name>
</gene>